<evidence type="ECO:0008006" key="4">
    <source>
        <dbReference type="Google" id="ProtNLM"/>
    </source>
</evidence>
<evidence type="ECO:0000256" key="1">
    <source>
        <dbReference type="SAM" id="SignalP"/>
    </source>
</evidence>
<dbReference type="EMBL" id="JAENII010000004">
    <property type="protein sequence ID" value="MBK1826719.1"/>
    <property type="molecule type" value="Genomic_DNA"/>
</dbReference>
<organism evidence="2 3">
    <name type="scientific">Haloferula rosea</name>
    <dbReference type="NCBI Taxonomy" id="490093"/>
    <lineage>
        <taxon>Bacteria</taxon>
        <taxon>Pseudomonadati</taxon>
        <taxon>Verrucomicrobiota</taxon>
        <taxon>Verrucomicrobiia</taxon>
        <taxon>Verrucomicrobiales</taxon>
        <taxon>Verrucomicrobiaceae</taxon>
        <taxon>Haloferula</taxon>
    </lineage>
</organism>
<keyword evidence="1" id="KW-0732">Signal</keyword>
<gene>
    <name evidence="2" type="ORF">JIN81_06795</name>
</gene>
<comment type="caution">
    <text evidence="2">The sequence shown here is derived from an EMBL/GenBank/DDBJ whole genome shotgun (WGS) entry which is preliminary data.</text>
</comment>
<accession>A0A934RCE4</accession>
<dbReference type="Proteomes" id="UP000658278">
    <property type="component" value="Unassembled WGS sequence"/>
</dbReference>
<proteinExistence type="predicted"/>
<dbReference type="PROSITE" id="PS51257">
    <property type="entry name" value="PROKAR_LIPOPROTEIN"/>
    <property type="match status" value="1"/>
</dbReference>
<reference evidence="2" key="1">
    <citation type="submission" date="2021-01" db="EMBL/GenBank/DDBJ databases">
        <title>Modified the classification status of verrucomicrobia.</title>
        <authorList>
            <person name="Feng X."/>
        </authorList>
    </citation>
    <scope>NUCLEOTIDE SEQUENCE</scope>
    <source>
        <strain evidence="2">KCTC 22201</strain>
    </source>
</reference>
<dbReference type="AlphaFoldDB" id="A0A934RCE4"/>
<evidence type="ECO:0000313" key="2">
    <source>
        <dbReference type="EMBL" id="MBK1826719.1"/>
    </source>
</evidence>
<sequence>MKPISACLLAALVLAVPMLSSCGSAVGLGSETSGNYASTRIKSSDLSLIRSTTTAVFSEAGFSSRGGKGSTLYFQKVGSRSAQITWGGNFNANPVMIEPEVQVSPRGAETLLVCNVYFVQQSTVYGENVKQPHLVGKSGYERMLSTIRKRVEAAEKARTGS</sequence>
<feature type="signal peptide" evidence="1">
    <location>
        <begin position="1"/>
        <end position="25"/>
    </location>
</feature>
<feature type="chain" id="PRO_5037335240" description="DUF3576 domain-containing protein" evidence="1">
    <location>
        <begin position="26"/>
        <end position="161"/>
    </location>
</feature>
<protein>
    <recommendedName>
        <fullName evidence="4">DUF3576 domain-containing protein</fullName>
    </recommendedName>
</protein>
<dbReference type="RefSeq" id="WP_200277936.1">
    <property type="nucleotide sequence ID" value="NZ_JAENII010000004.1"/>
</dbReference>
<evidence type="ECO:0000313" key="3">
    <source>
        <dbReference type="Proteomes" id="UP000658278"/>
    </source>
</evidence>
<name>A0A934RCE4_9BACT</name>
<keyword evidence="3" id="KW-1185">Reference proteome</keyword>